<dbReference type="PROSITE" id="PS01361">
    <property type="entry name" value="ZF_DOF_1"/>
    <property type="match status" value="1"/>
</dbReference>
<dbReference type="GO" id="GO:0008270">
    <property type="term" value="F:zinc ion binding"/>
    <property type="evidence" value="ECO:0007669"/>
    <property type="project" value="UniProtKB-KW"/>
</dbReference>
<dbReference type="InterPro" id="IPR003851">
    <property type="entry name" value="Znf_Dof"/>
</dbReference>
<evidence type="ECO:0000313" key="12">
    <source>
        <dbReference type="EMBL" id="KAG2563326.1"/>
    </source>
</evidence>
<comment type="caution">
    <text evidence="12">The sequence shown here is derived from an EMBL/GenBank/DDBJ whole genome shotgun (WGS) entry which is preliminary data.</text>
</comment>
<comment type="subcellular location">
    <subcellularLocation>
        <location evidence="8 9">Nucleus</location>
    </subcellularLocation>
</comment>
<keyword evidence="2 8" id="KW-0863">Zinc-finger</keyword>
<evidence type="ECO:0000256" key="6">
    <source>
        <dbReference type="ARBA" id="ARBA00023163"/>
    </source>
</evidence>
<name>A0A8T0PWK8_PANVG</name>
<dbReference type="Pfam" id="PF02701">
    <property type="entry name" value="Zn_ribbon_Dof"/>
    <property type="match status" value="1"/>
</dbReference>
<protein>
    <recommendedName>
        <fullName evidence="9">Dof zinc finger protein</fullName>
    </recommendedName>
</protein>
<organism evidence="12 13">
    <name type="scientific">Panicum virgatum</name>
    <name type="common">Blackwell switchgrass</name>
    <dbReference type="NCBI Taxonomy" id="38727"/>
    <lineage>
        <taxon>Eukaryota</taxon>
        <taxon>Viridiplantae</taxon>
        <taxon>Streptophyta</taxon>
        <taxon>Embryophyta</taxon>
        <taxon>Tracheophyta</taxon>
        <taxon>Spermatophyta</taxon>
        <taxon>Magnoliopsida</taxon>
        <taxon>Liliopsida</taxon>
        <taxon>Poales</taxon>
        <taxon>Poaceae</taxon>
        <taxon>PACMAD clade</taxon>
        <taxon>Panicoideae</taxon>
        <taxon>Panicodae</taxon>
        <taxon>Paniceae</taxon>
        <taxon>Panicinae</taxon>
        <taxon>Panicum</taxon>
        <taxon>Panicum sect. Hiantes</taxon>
    </lineage>
</organism>
<sequence>MQELRSIPGLDGQPFHVAGAPSGLRRAQAAQYQRKAAEAVRCPRCESTDTKFCYYNNYNLSQPRHFCRACRRYWTMGGALRNIPVGGGCRRAKRSSPTDAKNPRSNSGSTTMTAATATAPATPSSNSNTAVHVAPPAPIFADQAAVLASLFPPPPLPLFSFTAMDKVAASALLAESNPPT</sequence>
<evidence type="ECO:0000256" key="5">
    <source>
        <dbReference type="ARBA" id="ARBA00023125"/>
    </source>
</evidence>
<reference evidence="12 13" key="1">
    <citation type="submission" date="2020-05" db="EMBL/GenBank/DDBJ databases">
        <title>WGS assembly of Panicum virgatum.</title>
        <authorList>
            <person name="Lovell J.T."/>
            <person name="Jenkins J."/>
            <person name="Shu S."/>
            <person name="Juenger T.E."/>
            <person name="Schmutz J."/>
        </authorList>
    </citation>
    <scope>NUCLEOTIDE SEQUENCE [LARGE SCALE GENOMIC DNA]</scope>
    <source>
        <strain evidence="13">cv. AP13</strain>
    </source>
</reference>
<evidence type="ECO:0000256" key="3">
    <source>
        <dbReference type="ARBA" id="ARBA00022833"/>
    </source>
</evidence>
<keyword evidence="7 8" id="KW-0539">Nucleus</keyword>
<evidence type="ECO:0000259" key="11">
    <source>
        <dbReference type="PROSITE" id="PS50884"/>
    </source>
</evidence>
<evidence type="ECO:0000256" key="8">
    <source>
        <dbReference type="PROSITE-ProRule" id="PRU00071"/>
    </source>
</evidence>
<gene>
    <name evidence="12" type="ORF">PVAP13_8KG323200</name>
</gene>
<evidence type="ECO:0000256" key="7">
    <source>
        <dbReference type="ARBA" id="ARBA00023242"/>
    </source>
</evidence>
<proteinExistence type="predicted"/>
<keyword evidence="1 9" id="KW-0479">Metal-binding</keyword>
<feature type="compositionally biased region" description="Low complexity" evidence="10">
    <location>
        <begin position="105"/>
        <end position="130"/>
    </location>
</feature>
<dbReference type="PANTHER" id="PTHR31992:SF339">
    <property type="entry name" value="DOF ZINC FINGER PROTEIN"/>
    <property type="match status" value="1"/>
</dbReference>
<keyword evidence="6 9" id="KW-0804">Transcription</keyword>
<evidence type="ECO:0000313" key="13">
    <source>
        <dbReference type="Proteomes" id="UP000823388"/>
    </source>
</evidence>
<keyword evidence="5 8" id="KW-0238">DNA-binding</keyword>
<dbReference type="InterPro" id="IPR045174">
    <property type="entry name" value="Dof"/>
</dbReference>
<dbReference type="Proteomes" id="UP000823388">
    <property type="component" value="Chromosome 8K"/>
</dbReference>
<dbReference type="PANTHER" id="PTHR31992">
    <property type="entry name" value="DOF ZINC FINGER PROTEIN DOF1.4-RELATED"/>
    <property type="match status" value="1"/>
</dbReference>
<evidence type="ECO:0000256" key="9">
    <source>
        <dbReference type="RuleBase" id="RU369094"/>
    </source>
</evidence>
<accession>A0A8T0PWK8</accession>
<dbReference type="AlphaFoldDB" id="A0A8T0PWK8"/>
<dbReference type="EMBL" id="CM029051">
    <property type="protein sequence ID" value="KAG2563326.1"/>
    <property type="molecule type" value="Genomic_DNA"/>
</dbReference>
<evidence type="ECO:0000256" key="1">
    <source>
        <dbReference type="ARBA" id="ARBA00022723"/>
    </source>
</evidence>
<dbReference type="GO" id="GO:0003677">
    <property type="term" value="F:DNA binding"/>
    <property type="evidence" value="ECO:0007669"/>
    <property type="project" value="UniProtKB-UniRule"/>
</dbReference>
<dbReference type="PROSITE" id="PS50884">
    <property type="entry name" value="ZF_DOF_2"/>
    <property type="match status" value="1"/>
</dbReference>
<feature type="domain" description="Dof-type" evidence="11">
    <location>
        <begin position="40"/>
        <end position="94"/>
    </location>
</feature>
<keyword evidence="3 9" id="KW-0862">Zinc</keyword>
<evidence type="ECO:0000256" key="10">
    <source>
        <dbReference type="SAM" id="MobiDB-lite"/>
    </source>
</evidence>
<evidence type="ECO:0000256" key="2">
    <source>
        <dbReference type="ARBA" id="ARBA00022771"/>
    </source>
</evidence>
<comment type="function">
    <text evidence="9">Transcription factor that binds specifically to a 5'-AA[AG]G-3' consensus core sequence.</text>
</comment>
<dbReference type="GO" id="GO:0005634">
    <property type="term" value="C:nucleus"/>
    <property type="evidence" value="ECO:0007669"/>
    <property type="project" value="UniProtKB-SubCell"/>
</dbReference>
<evidence type="ECO:0000256" key="4">
    <source>
        <dbReference type="ARBA" id="ARBA00023015"/>
    </source>
</evidence>
<feature type="region of interest" description="Disordered" evidence="10">
    <location>
        <begin position="85"/>
        <end position="130"/>
    </location>
</feature>
<keyword evidence="4 9" id="KW-0805">Transcription regulation</keyword>
<dbReference type="GO" id="GO:0003700">
    <property type="term" value="F:DNA-binding transcription factor activity"/>
    <property type="evidence" value="ECO:0007669"/>
    <property type="project" value="UniProtKB-UniRule"/>
</dbReference>
<keyword evidence="13" id="KW-1185">Reference proteome</keyword>